<dbReference type="EMBL" id="CP048104">
    <property type="protein sequence ID" value="QKG83846.1"/>
    <property type="molecule type" value="Genomic_DNA"/>
</dbReference>
<name>A0A7D4B1Q3_9BACL</name>
<proteinExistence type="predicted"/>
<sequence length="139" mass="15645">MWKPIVSNSFLSFAAGTVVQFILLGLYISATVAYGYFSTWLWLTIYALSEMVLVCGFLHFFIVVPVHSLILKWTGKDERLYYPLSSLPVCLLLFALITWLTGSFEGRILAFLIPAGLLYGSLWWNRIVVGPTSVAEVSR</sequence>
<reference evidence="2 3" key="1">
    <citation type="submission" date="2020-01" db="EMBL/GenBank/DDBJ databases">
        <authorList>
            <person name="Gulvik C.A."/>
            <person name="Batra D.G."/>
        </authorList>
    </citation>
    <scope>NUCLEOTIDE SEQUENCE [LARGE SCALE GENOMIC DNA]</scope>
    <source>
        <strain evidence="2 3">W9323</strain>
    </source>
</reference>
<keyword evidence="3" id="KW-1185">Reference proteome</keyword>
<feature type="transmembrane region" description="Helical" evidence="1">
    <location>
        <begin position="43"/>
        <end position="68"/>
    </location>
</feature>
<organism evidence="2 3">
    <name type="scientific">Kroppenstedtia pulmonis</name>
    <dbReference type="NCBI Taxonomy" id="1380685"/>
    <lineage>
        <taxon>Bacteria</taxon>
        <taxon>Bacillati</taxon>
        <taxon>Bacillota</taxon>
        <taxon>Bacilli</taxon>
        <taxon>Bacillales</taxon>
        <taxon>Thermoactinomycetaceae</taxon>
        <taxon>Kroppenstedtia</taxon>
    </lineage>
</organism>
<dbReference type="Proteomes" id="UP000503088">
    <property type="component" value="Chromosome"/>
</dbReference>
<dbReference type="RefSeq" id="WP_173220970.1">
    <property type="nucleotide sequence ID" value="NZ_CP048104.1"/>
</dbReference>
<feature type="transmembrane region" description="Helical" evidence="1">
    <location>
        <begin position="80"/>
        <end position="100"/>
    </location>
</feature>
<protein>
    <submittedName>
        <fullName evidence="2">Uncharacterized protein</fullName>
    </submittedName>
</protein>
<evidence type="ECO:0000313" key="2">
    <source>
        <dbReference type="EMBL" id="QKG83846.1"/>
    </source>
</evidence>
<evidence type="ECO:0000313" key="3">
    <source>
        <dbReference type="Proteomes" id="UP000503088"/>
    </source>
</evidence>
<feature type="transmembrane region" description="Helical" evidence="1">
    <location>
        <begin position="106"/>
        <end position="124"/>
    </location>
</feature>
<feature type="transmembrane region" description="Helical" evidence="1">
    <location>
        <begin position="12"/>
        <end position="37"/>
    </location>
</feature>
<keyword evidence="1" id="KW-1133">Transmembrane helix</keyword>
<dbReference type="AlphaFoldDB" id="A0A7D4B1Q3"/>
<dbReference type="KEGG" id="kpul:GXN76_04715"/>
<keyword evidence="1" id="KW-0812">Transmembrane</keyword>
<evidence type="ECO:0000256" key="1">
    <source>
        <dbReference type="SAM" id="Phobius"/>
    </source>
</evidence>
<accession>A0A7D4B1Q3</accession>
<keyword evidence="1" id="KW-0472">Membrane</keyword>
<gene>
    <name evidence="2" type="ORF">GXN76_04715</name>
</gene>